<dbReference type="InterPro" id="IPR036291">
    <property type="entry name" value="NAD(P)-bd_dom_sf"/>
</dbReference>
<evidence type="ECO:0000256" key="2">
    <source>
        <dbReference type="ARBA" id="ARBA00023002"/>
    </source>
</evidence>
<feature type="domain" description="Gfo/Idh/MocA-like oxidoreductase N-terminal" evidence="3">
    <location>
        <begin position="57"/>
        <end position="142"/>
    </location>
</feature>
<evidence type="ECO:0000256" key="1">
    <source>
        <dbReference type="ARBA" id="ARBA00010928"/>
    </source>
</evidence>
<dbReference type="Gene3D" id="3.40.50.720">
    <property type="entry name" value="NAD(P)-binding Rossmann-like Domain"/>
    <property type="match status" value="1"/>
</dbReference>
<dbReference type="SUPFAM" id="SSF51735">
    <property type="entry name" value="NAD(P)-binding Rossmann-fold domains"/>
    <property type="match status" value="1"/>
</dbReference>
<dbReference type="InterPro" id="IPR000683">
    <property type="entry name" value="Gfo/Idh/MocA-like_OxRdtase_N"/>
</dbReference>
<dbReference type="GO" id="GO:0016491">
    <property type="term" value="F:oxidoreductase activity"/>
    <property type="evidence" value="ECO:0007669"/>
    <property type="project" value="UniProtKB-KW"/>
</dbReference>
<reference evidence="4 5" key="1">
    <citation type="submission" date="2019-07" db="EMBL/GenBank/DDBJ databases">
        <title>The pathways for chlorine oxyanion respiration interact through the shared metabolite chlorate.</title>
        <authorList>
            <person name="Barnum T.P."/>
            <person name="Cheng Y."/>
            <person name="Hill K.A."/>
            <person name="Lucas L.N."/>
            <person name="Carlson H.K."/>
            <person name="Coates J.D."/>
        </authorList>
    </citation>
    <scope>NUCLEOTIDE SEQUENCE [LARGE SCALE GENOMIC DNA]</scope>
    <source>
        <strain evidence="4 5">SFB-1</strain>
    </source>
</reference>
<dbReference type="PANTHER" id="PTHR43708:SF5">
    <property type="entry name" value="CONSERVED EXPRESSED OXIDOREDUCTASE (EUROFUNG)-RELATED"/>
    <property type="match status" value="1"/>
</dbReference>
<evidence type="ECO:0000313" key="5">
    <source>
        <dbReference type="Proteomes" id="UP000318349"/>
    </source>
</evidence>
<gene>
    <name evidence="4" type="ORF">FHP89_12470</name>
</gene>
<keyword evidence="2" id="KW-0560">Oxidoreductase</keyword>
<dbReference type="EMBL" id="VMNI01000011">
    <property type="protein sequence ID" value="TVO75761.1"/>
    <property type="molecule type" value="Genomic_DNA"/>
</dbReference>
<dbReference type="InterPro" id="IPR051317">
    <property type="entry name" value="Gfo/Idh/MocA_oxidoreduct"/>
</dbReference>
<comment type="similarity">
    <text evidence="1">Belongs to the Gfo/Idh/MocA family.</text>
</comment>
<evidence type="ECO:0000259" key="3">
    <source>
        <dbReference type="Pfam" id="PF01408"/>
    </source>
</evidence>
<organism evidence="4 5">
    <name type="scientific">Denitromonas halophila</name>
    <dbReference type="NCBI Taxonomy" id="1629404"/>
    <lineage>
        <taxon>Bacteria</taxon>
        <taxon>Pseudomonadati</taxon>
        <taxon>Pseudomonadota</taxon>
        <taxon>Betaproteobacteria</taxon>
        <taxon>Rhodocyclales</taxon>
        <taxon>Zoogloeaceae</taxon>
        <taxon>Denitromonas</taxon>
    </lineage>
</organism>
<evidence type="ECO:0000313" key="4">
    <source>
        <dbReference type="EMBL" id="TVO75761.1"/>
    </source>
</evidence>
<protein>
    <submittedName>
        <fullName evidence="4">Gfo/Idh/MocA family oxidoreductase</fullName>
    </submittedName>
</protein>
<proteinExistence type="inferred from homology"/>
<dbReference type="AlphaFoldDB" id="A0A557SEH9"/>
<accession>A0A557SEH9</accession>
<name>A0A557SEH9_9RHOO</name>
<dbReference type="Pfam" id="PF01408">
    <property type="entry name" value="GFO_IDH_MocA"/>
    <property type="match status" value="1"/>
</dbReference>
<dbReference type="GO" id="GO:0000166">
    <property type="term" value="F:nucleotide binding"/>
    <property type="evidence" value="ECO:0007669"/>
    <property type="project" value="InterPro"/>
</dbReference>
<sequence>MSKALRLGIMGMSPGNGHPYSWSAIFNGYDATAMETCGFPVIPRYLEQQRFPDDCIDNARVTHVWTHDPDLSRQIAKAACIDSVCDHPDDLIGQVDAVLLARDDAETHLQYATPFLKAGLPIYVDKPLALSLDEAKALIDLQTYPGQLFSCTALRYAPELQLDAGQRARIGEIRCVAATVPKDWDKYAVHVIEPMLRLAPERGRLRKHCRWQSADRIVVHTEFESGIECQVSTYGALPVPISFRVMGTTGYCDLQFSDTFRAFRAALQDFVDGTRARDVRTAPQEMLDVVEIIELGRSS</sequence>
<comment type="caution">
    <text evidence="4">The sequence shown here is derived from an EMBL/GenBank/DDBJ whole genome shotgun (WGS) entry which is preliminary data.</text>
</comment>
<dbReference type="PANTHER" id="PTHR43708">
    <property type="entry name" value="CONSERVED EXPRESSED OXIDOREDUCTASE (EUROFUNG)"/>
    <property type="match status" value="1"/>
</dbReference>
<dbReference type="Proteomes" id="UP000318349">
    <property type="component" value="Unassembled WGS sequence"/>
</dbReference>